<keyword evidence="2" id="KW-1185">Reference proteome</keyword>
<dbReference type="Proteomes" id="UP000642829">
    <property type="component" value="Unassembled WGS sequence"/>
</dbReference>
<organism evidence="1 2">
    <name type="scientific">Cerasicoccus arenae</name>
    <dbReference type="NCBI Taxonomy" id="424488"/>
    <lineage>
        <taxon>Bacteria</taxon>
        <taxon>Pseudomonadati</taxon>
        <taxon>Verrucomicrobiota</taxon>
        <taxon>Opitutia</taxon>
        <taxon>Puniceicoccales</taxon>
        <taxon>Cerasicoccaceae</taxon>
        <taxon>Cerasicoccus</taxon>
    </lineage>
</organism>
<sequence>MSDLATLFYDVDGKKEVIHAGLGAFSRLYPSPSNRRVVFYREDPNPDPRKPPIKATVADATLPSGEGPYLVLLISNPSPEGFPFSTLVIDHSLKVHPANNYRVFNFSKRRMAVRLAEKDMLLNRGESETVPYPDARKAWLKVAADEEGSWLVVTSSSHSVGSDSRTTVFIVDIPPSERDPDPKGVVARRMRERIVTDEFGEQHVK</sequence>
<accession>A0A8J3DGC3</accession>
<reference evidence="1" key="2">
    <citation type="submission" date="2020-09" db="EMBL/GenBank/DDBJ databases">
        <authorList>
            <person name="Sun Q."/>
            <person name="Kim S."/>
        </authorList>
    </citation>
    <scope>NUCLEOTIDE SEQUENCE</scope>
    <source>
        <strain evidence="1">KCTC 12870</strain>
    </source>
</reference>
<dbReference type="EMBL" id="BMXG01000005">
    <property type="protein sequence ID" value="GHB96690.1"/>
    <property type="molecule type" value="Genomic_DNA"/>
</dbReference>
<protein>
    <submittedName>
        <fullName evidence="1">Uncharacterized protein</fullName>
    </submittedName>
</protein>
<gene>
    <name evidence="1" type="ORF">GCM10007047_10750</name>
</gene>
<proteinExistence type="predicted"/>
<comment type="caution">
    <text evidence="1">The sequence shown here is derived from an EMBL/GenBank/DDBJ whole genome shotgun (WGS) entry which is preliminary data.</text>
</comment>
<reference evidence="1" key="1">
    <citation type="journal article" date="2014" name="Int. J. Syst. Evol. Microbiol.">
        <title>Complete genome sequence of Corynebacterium casei LMG S-19264T (=DSM 44701T), isolated from a smear-ripened cheese.</title>
        <authorList>
            <consortium name="US DOE Joint Genome Institute (JGI-PGF)"/>
            <person name="Walter F."/>
            <person name="Albersmeier A."/>
            <person name="Kalinowski J."/>
            <person name="Ruckert C."/>
        </authorList>
    </citation>
    <scope>NUCLEOTIDE SEQUENCE</scope>
    <source>
        <strain evidence="1">KCTC 12870</strain>
    </source>
</reference>
<evidence type="ECO:0000313" key="2">
    <source>
        <dbReference type="Proteomes" id="UP000642829"/>
    </source>
</evidence>
<name>A0A8J3DGC3_9BACT</name>
<evidence type="ECO:0000313" key="1">
    <source>
        <dbReference type="EMBL" id="GHB96690.1"/>
    </source>
</evidence>
<dbReference type="AlphaFoldDB" id="A0A8J3DGC3"/>